<dbReference type="SUPFAM" id="SSF48371">
    <property type="entry name" value="ARM repeat"/>
    <property type="match status" value="1"/>
</dbReference>
<accession>B3CRN7</accession>
<dbReference type="HOGENOM" id="CLU_009135_0_0_5"/>
<dbReference type="AlphaFoldDB" id="B3CRN7"/>
<dbReference type="EMBL" id="AP008981">
    <property type="protein sequence ID" value="BAG40178.1"/>
    <property type="molecule type" value="Genomic_DNA"/>
</dbReference>
<dbReference type="KEGG" id="ott:OTT_0720"/>
<name>B3CRN7_ORITI</name>
<dbReference type="Proteomes" id="UP000001033">
    <property type="component" value="Chromosome"/>
</dbReference>
<dbReference type="InterPro" id="IPR016024">
    <property type="entry name" value="ARM-type_fold"/>
</dbReference>
<reference evidence="2" key="1">
    <citation type="journal article" date="2008" name="DNA Res.">
        <title>The whole-genome sequencing of the obligate intracellular bacterium Orientia tsutsugamushi revealed massive gene amplification during reductive genome evolution.</title>
        <authorList>
            <person name="Nakayama K."/>
            <person name="Yamashita A."/>
            <person name="Kurokawa K."/>
            <person name="Morimoto T."/>
            <person name="Ogawa M."/>
            <person name="Fukuhara M."/>
            <person name="Urakami H."/>
            <person name="Ohnishi M."/>
            <person name="Uchiyama I."/>
            <person name="Ogura Y."/>
            <person name="Ooka T."/>
            <person name="Oshima K."/>
            <person name="Tamura A."/>
            <person name="Hattori M."/>
            <person name="Hayashi T."/>
        </authorList>
    </citation>
    <scope>NUCLEOTIDE SEQUENCE [LARGE SCALE GENOMIC DNA]</scope>
    <source>
        <strain evidence="2">Ikeda</strain>
    </source>
</reference>
<dbReference type="OrthoDB" id="7162258at2"/>
<gene>
    <name evidence="1" type="ordered locus">OTT_0720</name>
</gene>
<protein>
    <submittedName>
        <fullName evidence="1">Repeat-containing protein C</fullName>
    </submittedName>
</protein>
<sequence length="1126" mass="124602">MRPKQPKILTNTCNLEEYLNHNAEVKDMLEKLPAVKKYISNILKSHRYSKPDFTFLFAKTGNTYTNIEYIKILIQHGTISASNISSLLHHHTIATVKILALLLPKLADSRVKFLKKHGIRFPSIVSILRDALHSDLPNSLEKILDKLCILRPDGTYTISTQLTKILACCKCQFSSITSILRGITHNTSDALEELLRLLESSSIQKLNEMGIRFANISSILNGSGAAGPQALEELLQLLESSSIQKLNELGIRFANISSILAGSGAAGPQALEELLQLLESSSIQKLNELGIRFSNISCILNGSGAAGPQALEKLLKVLESSRTQKLNELGIRFSNISCILAGSGVAGPQALEELLQLLESSSIQKLNELGIRFSNISCILNKSGIAGPQALEKLLKVLESSRIQELNELGIRFSNISCILAGSGTAGPQALEKLLKVLESSRIQELNKIGIQFSNISCILTGAGTAGPQALEKLLQKLDKKALMLLQKYEINFSNFCTILSSAGAKITETIQEILEILSDQQKNKIGKKQFFQNIAKFAKSGSKTPAIFKKFLSSLSYDDTTQQTEEDTDTTNQLEQQDDNIQELPSTSTKEYSTNIEMMESAAISSSDLEEVLKLVTDVISQDSGSSSSTTVNISPNIYMAEDEYIDSIIPDLEQQSSNILSDPGDDYSRAYNECTQFGLNHSYASIYASIVSQHMAHGITEHSAKFFAQSYIEGFSWSIENHQKGDCHARNYAEAYADCLSSGKKPEYAKNYAELFADAIASGKEPDYARNYAEDNADFMFFEESEATQEHILEQMSANVNSIIPDLEQQSSNILSDPNDDYSIAYKEGMQFGLNHSYASIYASIVSQHMAHGITEHSAKFFAQSYIEGFSWSIENHQKGDCHARNYAEAYADCLSSGKKPEYARYYAELFADAIASGKEPDYARNYAEDNADFMFFEESEATQEHILEQMSANVNSIIPDLEQQSSNILSDPNDDYSIAYKEGMQFGLNHSYASIYASIVSQHMAHGITEHSAKFFAQSYIEGFSWSIENHQKGDCHARNYAEAYADCLSSGKKPEYARYYAELFADAIASGQDPDYARNYAEANTDSMFFEQSEATLEQIFEQMSANVDHTGGGIFNNNVEQ</sequence>
<evidence type="ECO:0000313" key="1">
    <source>
        <dbReference type="EMBL" id="BAG40178.1"/>
    </source>
</evidence>
<dbReference type="RefSeq" id="WP_012461335.1">
    <property type="nucleotide sequence ID" value="NC_010793.1"/>
</dbReference>
<organism evidence="1 2">
    <name type="scientific">Orientia tsutsugamushi (strain Ikeda)</name>
    <name type="common">Rickettsia tsutsugamushi</name>
    <dbReference type="NCBI Taxonomy" id="334380"/>
    <lineage>
        <taxon>Bacteria</taxon>
        <taxon>Pseudomonadati</taxon>
        <taxon>Pseudomonadota</taxon>
        <taxon>Alphaproteobacteria</taxon>
        <taxon>Rickettsiales</taxon>
        <taxon>Rickettsiaceae</taxon>
        <taxon>Rickettsieae</taxon>
        <taxon>Orientia</taxon>
    </lineage>
</organism>
<evidence type="ECO:0000313" key="2">
    <source>
        <dbReference type="Proteomes" id="UP000001033"/>
    </source>
</evidence>
<proteinExistence type="predicted"/>